<dbReference type="EMBL" id="LUTY01002710">
    <property type="protein sequence ID" value="OAD19666.1"/>
    <property type="molecule type" value="Genomic_DNA"/>
</dbReference>
<comment type="caution">
    <text evidence="1">The sequence shown here is derived from an EMBL/GenBank/DDBJ whole genome shotgun (WGS) entry which is preliminary data.</text>
</comment>
<evidence type="ECO:0000313" key="2">
    <source>
        <dbReference type="Proteomes" id="UP000076962"/>
    </source>
</evidence>
<name>A0A176RVC0_9GAMM</name>
<dbReference type="Proteomes" id="UP000076962">
    <property type="component" value="Unassembled WGS sequence"/>
</dbReference>
<gene>
    <name evidence="1" type="ORF">THIOM_004689</name>
</gene>
<organism evidence="1 2">
    <name type="scientific">Candidatus Thiomargarita nelsonii</name>
    <dbReference type="NCBI Taxonomy" id="1003181"/>
    <lineage>
        <taxon>Bacteria</taxon>
        <taxon>Pseudomonadati</taxon>
        <taxon>Pseudomonadota</taxon>
        <taxon>Gammaproteobacteria</taxon>
        <taxon>Thiotrichales</taxon>
        <taxon>Thiotrichaceae</taxon>
        <taxon>Thiomargarita</taxon>
    </lineage>
</organism>
<proteinExistence type="predicted"/>
<sequence>MDIAPRIHLISKVLWWIRGAISTLQTYRVSRSHALRGNACMDAPRPAKVVKPKTY</sequence>
<reference evidence="1 2" key="1">
    <citation type="submission" date="2016-05" db="EMBL/GenBank/DDBJ databases">
        <title>Single-cell genome of chain-forming Candidatus Thiomargarita nelsonii and comparison to other large sulfur-oxidizing bacteria.</title>
        <authorList>
            <person name="Winkel M."/>
            <person name="Salman V."/>
            <person name="Woyke T."/>
            <person name="Schulz-Vogt H."/>
            <person name="Richter M."/>
            <person name="Flood B."/>
            <person name="Bailey J."/>
            <person name="Amann R."/>
            <person name="Mussmann M."/>
        </authorList>
    </citation>
    <scope>NUCLEOTIDE SEQUENCE [LARGE SCALE GENOMIC DNA]</scope>
    <source>
        <strain evidence="1 2">THI036</strain>
    </source>
</reference>
<accession>A0A176RVC0</accession>
<protein>
    <submittedName>
        <fullName evidence="1">Uncharacterized protein</fullName>
    </submittedName>
</protein>
<dbReference type="AlphaFoldDB" id="A0A176RVC0"/>
<keyword evidence="2" id="KW-1185">Reference proteome</keyword>
<evidence type="ECO:0000313" key="1">
    <source>
        <dbReference type="EMBL" id="OAD19666.1"/>
    </source>
</evidence>